<dbReference type="AlphaFoldDB" id="A0A2K2CAC6"/>
<sequence length="74" mass="8875">MHFPGQQQAKYTNEEAFWGRNISEGDQEKYLSLAISEKELIRRRNAWLEFISHPIPTERRFTTTLLLIFLKKNH</sequence>
<protein>
    <submittedName>
        <fullName evidence="1">Uncharacterized protein</fullName>
    </submittedName>
</protein>
<dbReference type="EMBL" id="CM009290">
    <property type="protein sequence ID" value="PNT58986.1"/>
    <property type="molecule type" value="Genomic_DNA"/>
</dbReference>
<evidence type="ECO:0000313" key="1">
    <source>
        <dbReference type="EMBL" id="PNT58986.1"/>
    </source>
</evidence>
<name>A0A2K2CAC6_POPTR</name>
<reference evidence="1 2" key="1">
    <citation type="journal article" date="2006" name="Science">
        <title>The genome of black cottonwood, Populus trichocarpa (Torr. &amp; Gray).</title>
        <authorList>
            <person name="Tuskan G.A."/>
            <person name="Difazio S."/>
            <person name="Jansson S."/>
            <person name="Bohlmann J."/>
            <person name="Grigoriev I."/>
            <person name="Hellsten U."/>
            <person name="Putnam N."/>
            <person name="Ralph S."/>
            <person name="Rombauts S."/>
            <person name="Salamov A."/>
            <person name="Schein J."/>
            <person name="Sterck L."/>
            <person name="Aerts A."/>
            <person name="Bhalerao R.R."/>
            <person name="Bhalerao R.P."/>
            <person name="Blaudez D."/>
            <person name="Boerjan W."/>
            <person name="Brun A."/>
            <person name="Brunner A."/>
            <person name="Busov V."/>
            <person name="Campbell M."/>
            <person name="Carlson J."/>
            <person name="Chalot M."/>
            <person name="Chapman J."/>
            <person name="Chen G.L."/>
            <person name="Cooper D."/>
            <person name="Coutinho P.M."/>
            <person name="Couturier J."/>
            <person name="Covert S."/>
            <person name="Cronk Q."/>
            <person name="Cunningham R."/>
            <person name="Davis J."/>
            <person name="Degroeve S."/>
            <person name="Dejardin A."/>
            <person name="Depamphilis C."/>
            <person name="Detter J."/>
            <person name="Dirks B."/>
            <person name="Dubchak I."/>
            <person name="Duplessis S."/>
            <person name="Ehlting J."/>
            <person name="Ellis B."/>
            <person name="Gendler K."/>
            <person name="Goodstein D."/>
            <person name="Gribskov M."/>
            <person name="Grimwood J."/>
            <person name="Groover A."/>
            <person name="Gunter L."/>
            <person name="Hamberger B."/>
            <person name="Heinze B."/>
            <person name="Helariutta Y."/>
            <person name="Henrissat B."/>
            <person name="Holligan D."/>
            <person name="Holt R."/>
            <person name="Huang W."/>
            <person name="Islam-Faridi N."/>
            <person name="Jones S."/>
            <person name="Jones-Rhoades M."/>
            <person name="Jorgensen R."/>
            <person name="Joshi C."/>
            <person name="Kangasjarvi J."/>
            <person name="Karlsson J."/>
            <person name="Kelleher C."/>
            <person name="Kirkpatrick R."/>
            <person name="Kirst M."/>
            <person name="Kohler A."/>
            <person name="Kalluri U."/>
            <person name="Larimer F."/>
            <person name="Leebens-Mack J."/>
            <person name="Leple J.C."/>
            <person name="Locascio P."/>
            <person name="Lou Y."/>
            <person name="Lucas S."/>
            <person name="Martin F."/>
            <person name="Montanini B."/>
            <person name="Napoli C."/>
            <person name="Nelson D.R."/>
            <person name="Nelson C."/>
            <person name="Nieminen K."/>
            <person name="Nilsson O."/>
            <person name="Pereda V."/>
            <person name="Peter G."/>
            <person name="Philippe R."/>
            <person name="Pilate G."/>
            <person name="Poliakov A."/>
            <person name="Razumovskaya J."/>
            <person name="Richardson P."/>
            <person name="Rinaldi C."/>
            <person name="Ritland K."/>
            <person name="Rouze P."/>
            <person name="Ryaboy D."/>
            <person name="Schmutz J."/>
            <person name="Schrader J."/>
            <person name="Segerman B."/>
            <person name="Shin H."/>
            <person name="Siddiqui A."/>
            <person name="Sterky F."/>
            <person name="Terry A."/>
            <person name="Tsai C.J."/>
            <person name="Uberbacher E."/>
            <person name="Unneberg P."/>
            <person name="Vahala J."/>
            <person name="Wall K."/>
            <person name="Wessler S."/>
            <person name="Yang G."/>
            <person name="Yin T."/>
            <person name="Douglas C."/>
            <person name="Marra M."/>
            <person name="Sandberg G."/>
            <person name="Van de Peer Y."/>
            <person name="Rokhsar D."/>
        </authorList>
    </citation>
    <scope>NUCLEOTIDE SEQUENCE [LARGE SCALE GENOMIC DNA]</scope>
    <source>
        <strain evidence="2">cv. Nisqually</strain>
    </source>
</reference>
<evidence type="ECO:0000313" key="2">
    <source>
        <dbReference type="Proteomes" id="UP000006729"/>
    </source>
</evidence>
<accession>A0A2K2CAC6</accession>
<dbReference type="InParanoid" id="A0A2K2CAC6"/>
<organism evidence="1 2">
    <name type="scientific">Populus trichocarpa</name>
    <name type="common">Western balsam poplar</name>
    <name type="synonym">Populus balsamifera subsp. trichocarpa</name>
    <dbReference type="NCBI Taxonomy" id="3694"/>
    <lineage>
        <taxon>Eukaryota</taxon>
        <taxon>Viridiplantae</taxon>
        <taxon>Streptophyta</taxon>
        <taxon>Embryophyta</taxon>
        <taxon>Tracheophyta</taxon>
        <taxon>Spermatophyta</taxon>
        <taxon>Magnoliopsida</taxon>
        <taxon>eudicotyledons</taxon>
        <taxon>Gunneridae</taxon>
        <taxon>Pentapetalae</taxon>
        <taxon>rosids</taxon>
        <taxon>fabids</taxon>
        <taxon>Malpighiales</taxon>
        <taxon>Salicaceae</taxon>
        <taxon>Saliceae</taxon>
        <taxon>Populus</taxon>
    </lineage>
</organism>
<keyword evidence="2" id="KW-1185">Reference proteome</keyword>
<proteinExistence type="predicted"/>
<gene>
    <name evidence="1" type="ORF">POPTR_001G383700</name>
</gene>
<dbReference type="Proteomes" id="UP000006729">
    <property type="component" value="Chromosome 1"/>
</dbReference>